<reference evidence="1" key="1">
    <citation type="journal article" date="2023" name="Comput. Struct. Biotechnol. J.">
        <title>Discovery of a novel marine Bacteroidetes with a rich repertoire of carbohydrate-active enzymes.</title>
        <authorList>
            <person name="Chen B."/>
            <person name="Liu G."/>
            <person name="Chen Q."/>
            <person name="Wang H."/>
            <person name="Liu L."/>
            <person name="Tang K."/>
        </authorList>
    </citation>
    <scope>NUCLEOTIDE SEQUENCE</scope>
    <source>
        <strain evidence="1">TK19036</strain>
    </source>
</reference>
<evidence type="ECO:0000313" key="1">
    <source>
        <dbReference type="EMBL" id="WKN33999.1"/>
    </source>
</evidence>
<name>A0AA49JEB1_9BACT</name>
<protein>
    <submittedName>
        <fullName evidence="1">Uncharacterized protein</fullName>
    </submittedName>
</protein>
<sequence length="192" mass="22100">MMKWLISIVIASIIINGCTSGKSENSSMNDYELSAEGAHPKARALLIEEFYWSPIDETGPFGSDDGSDAAFGFLEWREDHPSQNPKIYINELLEEWDYELFDWNELDTEQLTKLKDSMGIRLIIGQDDVLIAVGFSQFATEGKIDEELQDLTIKAIQRELLLVILNEFDEKYRNSRRKKLEKMLLAVKKMNE</sequence>
<gene>
    <name evidence="1" type="ORF">K4G66_16585</name>
</gene>
<organism evidence="1">
    <name type="scientific">Roseihalotalea indica</name>
    <dbReference type="NCBI Taxonomy" id="2867963"/>
    <lineage>
        <taxon>Bacteria</taxon>
        <taxon>Pseudomonadati</taxon>
        <taxon>Bacteroidota</taxon>
        <taxon>Cytophagia</taxon>
        <taxon>Cytophagales</taxon>
        <taxon>Catalimonadaceae</taxon>
        <taxon>Roseihalotalea</taxon>
    </lineage>
</organism>
<reference evidence="1" key="2">
    <citation type="journal article" date="2024" name="Antonie Van Leeuwenhoek">
        <title>Roseihalotalea indica gen. nov., sp. nov., a halophilic Bacteroidetes from mesopelagic Southwest Indian Ocean with higher carbohydrate metabolic potential.</title>
        <authorList>
            <person name="Chen B."/>
            <person name="Zhang M."/>
            <person name="Lin D."/>
            <person name="Ye J."/>
            <person name="Tang K."/>
        </authorList>
    </citation>
    <scope>NUCLEOTIDE SEQUENCE</scope>
    <source>
        <strain evidence="1">TK19036</strain>
    </source>
</reference>
<accession>A0AA49JEB1</accession>
<proteinExistence type="predicted"/>
<dbReference type="EMBL" id="CP120682">
    <property type="protein sequence ID" value="WKN33999.1"/>
    <property type="molecule type" value="Genomic_DNA"/>
</dbReference>
<dbReference type="AlphaFoldDB" id="A0AA49JEB1"/>